<dbReference type="Gene3D" id="4.10.910.10">
    <property type="entry name" value="30s ribosomal protein s13, domain 2"/>
    <property type="match status" value="1"/>
</dbReference>
<sequence length="217" mass="24280">MAGLTIVLEPLEVGLAIRGRRWSFDVSNNKLFLAAFNDVRRLATSKTKIPKSPVRGADKKKNLSMKTLKASLPPHLLFRRSLRIVSNALLPRFESLSIQSIHLGAGMKIPDSKPLKFALQCINGIGQARANQVLAQLPWKTSLPKILLKESSLFLQTRFPSTRLDMSWINVFKGTLLGCRKFSAIEGLLPCRGQRTKTNARTMKSKQTHVGKRKTFC</sequence>
<dbReference type="STRING" id="1194695.A0A5D3DT03"/>
<dbReference type="InterPro" id="IPR010979">
    <property type="entry name" value="Ribosomal_uS13-like_H2TH"/>
</dbReference>
<organism evidence="5 7">
    <name type="scientific">Cucumis melo var. makuwa</name>
    <name type="common">Oriental melon</name>
    <dbReference type="NCBI Taxonomy" id="1194695"/>
    <lineage>
        <taxon>Eukaryota</taxon>
        <taxon>Viridiplantae</taxon>
        <taxon>Streptophyta</taxon>
        <taxon>Embryophyta</taxon>
        <taxon>Tracheophyta</taxon>
        <taxon>Spermatophyta</taxon>
        <taxon>Magnoliopsida</taxon>
        <taxon>eudicotyledons</taxon>
        <taxon>Gunneridae</taxon>
        <taxon>Pentapetalae</taxon>
        <taxon>rosids</taxon>
        <taxon>fabids</taxon>
        <taxon>Cucurbitales</taxon>
        <taxon>Cucurbitaceae</taxon>
        <taxon>Benincaseae</taxon>
        <taxon>Cucumis</taxon>
    </lineage>
</organism>
<comment type="caution">
    <text evidence="5">The sequence shown here is derived from an EMBL/GenBank/DDBJ whole genome shotgun (WGS) entry which is preliminary data.</text>
</comment>
<evidence type="ECO:0000313" key="4">
    <source>
        <dbReference type="EMBL" id="KAA0047526.1"/>
    </source>
</evidence>
<dbReference type="Proteomes" id="UP000321947">
    <property type="component" value="Unassembled WGS sequence"/>
</dbReference>
<evidence type="ECO:0000313" key="6">
    <source>
        <dbReference type="Proteomes" id="UP000321393"/>
    </source>
</evidence>
<keyword evidence="2" id="KW-0689">Ribosomal protein</keyword>
<evidence type="ECO:0000313" key="5">
    <source>
        <dbReference type="EMBL" id="TYK26495.1"/>
    </source>
</evidence>
<evidence type="ECO:0000256" key="3">
    <source>
        <dbReference type="ARBA" id="ARBA00023274"/>
    </source>
</evidence>
<dbReference type="SUPFAM" id="SSF46946">
    <property type="entry name" value="S13-like H2TH domain"/>
    <property type="match status" value="1"/>
</dbReference>
<keyword evidence="3" id="KW-0687">Ribonucleoprotein</keyword>
<dbReference type="OrthoDB" id="525520at2759"/>
<dbReference type="GO" id="GO:0003676">
    <property type="term" value="F:nucleic acid binding"/>
    <property type="evidence" value="ECO:0007669"/>
    <property type="project" value="InterPro"/>
</dbReference>
<evidence type="ECO:0000256" key="2">
    <source>
        <dbReference type="ARBA" id="ARBA00022980"/>
    </source>
</evidence>
<dbReference type="Gene3D" id="1.10.8.50">
    <property type="match status" value="1"/>
</dbReference>
<reference evidence="6 7" key="1">
    <citation type="submission" date="2019-08" db="EMBL/GenBank/DDBJ databases">
        <title>Draft genome sequences of two oriental melons (Cucumis melo L. var makuwa).</title>
        <authorList>
            <person name="Kwon S.-Y."/>
        </authorList>
    </citation>
    <scope>NUCLEOTIDE SEQUENCE [LARGE SCALE GENOMIC DNA]</scope>
    <source>
        <strain evidence="7">cv. Chang Bougi</strain>
        <strain evidence="6">cv. SW 3</strain>
        <tissue evidence="5">Leaf</tissue>
    </source>
</reference>
<dbReference type="EMBL" id="SSTE01013200">
    <property type="protein sequence ID" value="KAA0047526.1"/>
    <property type="molecule type" value="Genomic_DNA"/>
</dbReference>
<dbReference type="GO" id="GO:1990904">
    <property type="term" value="C:ribonucleoprotein complex"/>
    <property type="evidence" value="ECO:0007669"/>
    <property type="project" value="UniProtKB-KW"/>
</dbReference>
<dbReference type="InterPro" id="IPR027437">
    <property type="entry name" value="Rbsml_uS13_C"/>
</dbReference>
<dbReference type="Proteomes" id="UP000321393">
    <property type="component" value="Unassembled WGS sequence"/>
</dbReference>
<dbReference type="AlphaFoldDB" id="A0A5D3DT03"/>
<dbReference type="PROSITE" id="PS50159">
    <property type="entry name" value="RIBOSOMAL_S13_2"/>
    <property type="match status" value="1"/>
</dbReference>
<name>A0A5D3DT03_CUCMM</name>
<dbReference type="GO" id="GO:0005840">
    <property type="term" value="C:ribosome"/>
    <property type="evidence" value="ECO:0007669"/>
    <property type="project" value="UniProtKB-KW"/>
</dbReference>
<comment type="similarity">
    <text evidence="1">Belongs to the universal ribosomal protein uS13 family.</text>
</comment>
<accession>A0A5D3DT03</accession>
<protein>
    <submittedName>
        <fullName evidence="5">Small ribosomal subunit protein S13</fullName>
    </submittedName>
</protein>
<proteinExistence type="inferred from homology"/>
<evidence type="ECO:0000313" key="7">
    <source>
        <dbReference type="Proteomes" id="UP000321947"/>
    </source>
</evidence>
<evidence type="ECO:0000256" key="1">
    <source>
        <dbReference type="ARBA" id="ARBA00008080"/>
    </source>
</evidence>
<dbReference type="EMBL" id="SSTD01003373">
    <property type="protein sequence ID" value="TYK26495.1"/>
    <property type="molecule type" value="Genomic_DNA"/>
</dbReference>
<gene>
    <name evidence="5" type="ORF">E5676_scaffold313G00670</name>
    <name evidence="4" type="ORF">E6C27_scaffold498G001600</name>
</gene>